<dbReference type="EMBL" id="CZBE01000038">
    <property type="protein sequence ID" value="CUQ22187.1"/>
    <property type="molecule type" value="Genomic_DNA"/>
</dbReference>
<comment type="similarity">
    <text evidence="6">Belongs to the bacterial ribosomal protein bS20 family.</text>
</comment>
<protein>
    <recommendedName>
        <fullName evidence="5 6">Small ribosomal subunit protein bS20</fullName>
    </recommendedName>
</protein>
<dbReference type="Pfam" id="PF01649">
    <property type="entry name" value="Ribosomal_S20p"/>
    <property type="match status" value="1"/>
</dbReference>
<dbReference type="Proteomes" id="UP000196386">
    <property type="component" value="Unassembled WGS sequence"/>
</dbReference>
<dbReference type="GeneID" id="72463540"/>
<keyword evidence="3 6" id="KW-0689">Ribosomal protein</keyword>
<reference evidence="11 14" key="4">
    <citation type="submission" date="2018-08" db="EMBL/GenBank/DDBJ databases">
        <title>A genome reference for cultivated species of the human gut microbiota.</title>
        <authorList>
            <person name="Zou Y."/>
            <person name="Xue W."/>
            <person name="Luo G."/>
        </authorList>
    </citation>
    <scope>NUCLEOTIDE SEQUENCE [LARGE SCALE GENOMIC DNA]</scope>
    <source>
        <strain evidence="11 14">TF05-12AC</strain>
    </source>
</reference>
<gene>
    <name evidence="6 7" type="primary">rpsT</name>
    <name evidence="10" type="ORF">B5F11_07655</name>
    <name evidence="8" type="ORF">D3Z39_06835</name>
    <name evidence="11" type="ORF">DXC40_14160</name>
    <name evidence="7" type="ORF">ERS852551_03598</name>
    <name evidence="9" type="ORF">FMM72_04065</name>
</gene>
<comment type="function">
    <text evidence="6">Binds directly to 16S ribosomal RNA.</text>
</comment>
<dbReference type="GO" id="GO:0003735">
    <property type="term" value="F:structural constituent of ribosome"/>
    <property type="evidence" value="ECO:0007669"/>
    <property type="project" value="InterPro"/>
</dbReference>
<dbReference type="EMBL" id="QXWZ01000010">
    <property type="protein sequence ID" value="NBI78582.1"/>
    <property type="molecule type" value="Genomic_DNA"/>
</dbReference>
<dbReference type="InterPro" id="IPR036510">
    <property type="entry name" value="Ribosomal_bS20_sf"/>
</dbReference>
<evidence type="ECO:0000313" key="7">
    <source>
        <dbReference type="EMBL" id="CUQ22187.1"/>
    </source>
</evidence>
<dbReference type="Proteomes" id="UP000095765">
    <property type="component" value="Unassembled WGS sequence"/>
</dbReference>
<evidence type="ECO:0000256" key="2">
    <source>
        <dbReference type="ARBA" id="ARBA00022884"/>
    </source>
</evidence>
<evidence type="ECO:0000313" key="14">
    <source>
        <dbReference type="Proteomes" id="UP000260828"/>
    </source>
</evidence>
<dbReference type="GO" id="GO:0005840">
    <property type="term" value="C:ribosome"/>
    <property type="evidence" value="ECO:0007669"/>
    <property type="project" value="UniProtKB-KW"/>
</dbReference>
<evidence type="ECO:0000313" key="12">
    <source>
        <dbReference type="Proteomes" id="UP000095765"/>
    </source>
</evidence>
<dbReference type="GO" id="GO:1990904">
    <property type="term" value="C:ribonucleoprotein complex"/>
    <property type="evidence" value="ECO:0007669"/>
    <property type="project" value="UniProtKB-KW"/>
</dbReference>
<evidence type="ECO:0000313" key="15">
    <source>
        <dbReference type="Proteomes" id="UP000446348"/>
    </source>
</evidence>
<dbReference type="EMBL" id="QVME01000008">
    <property type="protein sequence ID" value="RGE66418.1"/>
    <property type="molecule type" value="Genomic_DNA"/>
</dbReference>
<evidence type="ECO:0000313" key="11">
    <source>
        <dbReference type="EMBL" id="RGE66418.1"/>
    </source>
</evidence>
<dbReference type="NCBIfam" id="TIGR00029">
    <property type="entry name" value="S20"/>
    <property type="match status" value="1"/>
</dbReference>
<evidence type="ECO:0000313" key="8">
    <source>
        <dbReference type="EMBL" id="NBI78582.1"/>
    </source>
</evidence>
<keyword evidence="4 6" id="KW-0687">Ribonucleoprotein</keyword>
<organism evidence="7 12">
    <name type="scientific">Anaerotruncus colihominis</name>
    <dbReference type="NCBI Taxonomy" id="169435"/>
    <lineage>
        <taxon>Bacteria</taxon>
        <taxon>Bacillati</taxon>
        <taxon>Bacillota</taxon>
        <taxon>Clostridia</taxon>
        <taxon>Eubacteriales</taxon>
        <taxon>Oscillospiraceae</taxon>
        <taxon>Anaerotruncus</taxon>
    </lineage>
</organism>
<dbReference type="EMBL" id="VIQT01000008">
    <property type="protein sequence ID" value="NDO38430.1"/>
    <property type="molecule type" value="Genomic_DNA"/>
</dbReference>
<evidence type="ECO:0000313" key="16">
    <source>
        <dbReference type="Proteomes" id="UP000462501"/>
    </source>
</evidence>
<reference evidence="7 12" key="1">
    <citation type="submission" date="2015-09" db="EMBL/GenBank/DDBJ databases">
        <authorList>
            <consortium name="Pathogen Informatics"/>
        </authorList>
    </citation>
    <scope>NUCLEOTIDE SEQUENCE [LARGE SCALE GENOMIC DNA]</scope>
    <source>
        <strain evidence="7 12">2789STDY5834939</strain>
    </source>
</reference>
<reference evidence="13" key="2">
    <citation type="submission" date="2017-04" db="EMBL/GenBank/DDBJ databases">
        <title>Function of individual gut microbiota members based on whole genome sequencing of pure cultures obtained from chicken caecum.</title>
        <authorList>
            <person name="Medvecky M."/>
            <person name="Cejkova D."/>
            <person name="Polansky O."/>
            <person name="Karasova D."/>
            <person name="Kubasova T."/>
            <person name="Cizek A."/>
            <person name="Rychlik I."/>
        </authorList>
    </citation>
    <scope>NUCLEOTIDE SEQUENCE [LARGE SCALE GENOMIC DNA]</scope>
    <source>
        <strain evidence="13">An175</strain>
    </source>
</reference>
<evidence type="ECO:0000256" key="4">
    <source>
        <dbReference type="ARBA" id="ARBA00023274"/>
    </source>
</evidence>
<dbReference type="Gene3D" id="1.20.58.110">
    <property type="entry name" value="Ribosomal protein S20"/>
    <property type="match status" value="1"/>
</dbReference>
<evidence type="ECO:0000256" key="5">
    <source>
        <dbReference type="ARBA" id="ARBA00035136"/>
    </source>
</evidence>
<dbReference type="Proteomes" id="UP000260828">
    <property type="component" value="Unassembled WGS sequence"/>
</dbReference>
<accession>A0A174UQ35</accession>
<keyword evidence="2 6" id="KW-0694">RNA-binding</keyword>
<dbReference type="Proteomes" id="UP000446348">
    <property type="component" value="Unassembled WGS sequence"/>
</dbReference>
<dbReference type="InterPro" id="IPR002583">
    <property type="entry name" value="Ribosomal_bS20"/>
</dbReference>
<dbReference type="RefSeq" id="WP_006875569.1">
    <property type="nucleotide sequence ID" value="NZ_CABIWA010000015.1"/>
</dbReference>
<keyword evidence="1 6" id="KW-0699">rRNA-binding</keyword>
<reference evidence="8 15" key="5">
    <citation type="submission" date="2018-08" db="EMBL/GenBank/DDBJ databases">
        <title>Murine metabolic-syndrome-specific gut microbial biobank.</title>
        <authorList>
            <person name="Liu C."/>
        </authorList>
    </citation>
    <scope>NUCLEOTIDE SEQUENCE [LARGE SCALE GENOMIC DNA]</scope>
    <source>
        <strain evidence="8 15">X69</strain>
    </source>
</reference>
<reference evidence="9 16" key="6">
    <citation type="submission" date="2019-06" db="EMBL/GenBank/DDBJ databases">
        <title>Draft genome sequences of 15 bacterial species constituting the stable defined intestinal microbiota of the GM15 gnotobiotic mouse model.</title>
        <authorList>
            <person name="Elie C."/>
            <person name="Mathieu A."/>
            <person name="Saliou A."/>
            <person name="Darnaud M."/>
            <person name="Leulier F."/>
            <person name="Tamellini A."/>
        </authorList>
    </citation>
    <scope>NUCLEOTIDE SEQUENCE [LARGE SCALE GENOMIC DNA]</scope>
    <source>
        <strain evidence="9 16">JM4-15</strain>
    </source>
</reference>
<evidence type="ECO:0000313" key="13">
    <source>
        <dbReference type="Proteomes" id="UP000196386"/>
    </source>
</evidence>
<evidence type="ECO:0000313" key="10">
    <source>
        <dbReference type="EMBL" id="OUP69852.1"/>
    </source>
</evidence>
<name>A0A174UQ35_9FIRM</name>
<evidence type="ECO:0000313" key="9">
    <source>
        <dbReference type="EMBL" id="NDO38430.1"/>
    </source>
</evidence>
<dbReference type="Proteomes" id="UP000462501">
    <property type="component" value="Unassembled WGS sequence"/>
</dbReference>
<proteinExistence type="inferred from homology"/>
<sequence>MPNIKSAKKRVLVAAKKARANKAARTNLKTVLKKADAAVSAGAADQAEAIRVAIKKVDQAAAKKLMHKNAAAHKKSALMKKLAAASK</sequence>
<evidence type="ECO:0000256" key="6">
    <source>
        <dbReference type="HAMAP-Rule" id="MF_00500"/>
    </source>
</evidence>
<dbReference type="SUPFAM" id="SSF46992">
    <property type="entry name" value="Ribosomal protein S20"/>
    <property type="match status" value="1"/>
</dbReference>
<dbReference type="AlphaFoldDB" id="A0A174UQ35"/>
<dbReference type="GO" id="GO:0006412">
    <property type="term" value="P:translation"/>
    <property type="evidence" value="ECO:0007669"/>
    <property type="project" value="UniProtKB-UniRule"/>
</dbReference>
<dbReference type="HAMAP" id="MF_00500">
    <property type="entry name" value="Ribosomal_bS20"/>
    <property type="match status" value="1"/>
</dbReference>
<reference evidence="10" key="3">
    <citation type="journal article" date="2018" name="BMC Genomics">
        <title>Whole genome sequencing and function prediction of 133 gut anaerobes isolated from chicken caecum in pure cultures.</title>
        <authorList>
            <person name="Medvecky M."/>
            <person name="Cejkova D."/>
            <person name="Polansky O."/>
            <person name="Karasova D."/>
            <person name="Kubasova T."/>
            <person name="Cizek A."/>
            <person name="Rychlik I."/>
        </authorList>
    </citation>
    <scope>NUCLEOTIDE SEQUENCE</scope>
    <source>
        <strain evidence="10">An175</strain>
    </source>
</reference>
<dbReference type="GO" id="GO:0019843">
    <property type="term" value="F:rRNA binding"/>
    <property type="evidence" value="ECO:0007669"/>
    <property type="project" value="UniProtKB-UniRule"/>
</dbReference>
<evidence type="ECO:0000256" key="1">
    <source>
        <dbReference type="ARBA" id="ARBA00022730"/>
    </source>
</evidence>
<evidence type="ECO:0000256" key="3">
    <source>
        <dbReference type="ARBA" id="ARBA00022980"/>
    </source>
</evidence>
<dbReference type="EMBL" id="NFKP01000007">
    <property type="protein sequence ID" value="OUP69852.1"/>
    <property type="molecule type" value="Genomic_DNA"/>
</dbReference>